<proteinExistence type="predicted"/>
<gene>
    <name evidence="2" type="ORF">CEXT_685081</name>
</gene>
<dbReference type="AlphaFoldDB" id="A0AAV4V0M7"/>
<reference evidence="2 3" key="1">
    <citation type="submission" date="2021-06" db="EMBL/GenBank/DDBJ databases">
        <title>Caerostris extrusa draft genome.</title>
        <authorList>
            <person name="Kono N."/>
            <person name="Arakawa K."/>
        </authorList>
    </citation>
    <scope>NUCLEOTIDE SEQUENCE [LARGE SCALE GENOMIC DNA]</scope>
</reference>
<name>A0AAV4V0M7_CAEEX</name>
<comment type="caution">
    <text evidence="2">The sequence shown here is derived from an EMBL/GenBank/DDBJ whole genome shotgun (WGS) entry which is preliminary data.</text>
</comment>
<evidence type="ECO:0000256" key="1">
    <source>
        <dbReference type="SAM" id="MobiDB-lite"/>
    </source>
</evidence>
<organism evidence="2 3">
    <name type="scientific">Caerostris extrusa</name>
    <name type="common">Bark spider</name>
    <name type="synonym">Caerostris bankana</name>
    <dbReference type="NCBI Taxonomy" id="172846"/>
    <lineage>
        <taxon>Eukaryota</taxon>
        <taxon>Metazoa</taxon>
        <taxon>Ecdysozoa</taxon>
        <taxon>Arthropoda</taxon>
        <taxon>Chelicerata</taxon>
        <taxon>Arachnida</taxon>
        <taxon>Araneae</taxon>
        <taxon>Araneomorphae</taxon>
        <taxon>Entelegynae</taxon>
        <taxon>Araneoidea</taxon>
        <taxon>Araneidae</taxon>
        <taxon>Caerostris</taxon>
    </lineage>
</organism>
<keyword evidence="3" id="KW-1185">Reference proteome</keyword>
<dbReference type="EMBL" id="BPLR01013780">
    <property type="protein sequence ID" value="GIY63737.1"/>
    <property type="molecule type" value="Genomic_DNA"/>
</dbReference>
<evidence type="ECO:0000313" key="2">
    <source>
        <dbReference type="EMBL" id="GIY63737.1"/>
    </source>
</evidence>
<accession>A0AAV4V0M7</accession>
<protein>
    <submittedName>
        <fullName evidence="2">Uncharacterized protein</fullName>
    </submittedName>
</protein>
<sequence length="161" mass="18123">MESNRTPPFGSPPSRQRRVLHHFECWFDKIKHFLHPLFFFFGDGSLQAVSWGGIGNMGQNGKQNSRMVNKDGLLFNECNFSEIVDSCFTIVAFLARFHNNSSKLFFSKLLHSLPESILNPELRANNNAPRRRLSQPFRSRTGGGSEPGQAQIGTVPKSGDQ</sequence>
<evidence type="ECO:0000313" key="3">
    <source>
        <dbReference type="Proteomes" id="UP001054945"/>
    </source>
</evidence>
<feature type="region of interest" description="Disordered" evidence="1">
    <location>
        <begin position="124"/>
        <end position="161"/>
    </location>
</feature>
<dbReference type="Proteomes" id="UP001054945">
    <property type="component" value="Unassembled WGS sequence"/>
</dbReference>